<protein>
    <submittedName>
        <fullName evidence="4">Glycosyl transferase family 2</fullName>
    </submittedName>
</protein>
<dbReference type="eggNOG" id="COG1216">
    <property type="taxonomic scope" value="Bacteria"/>
</dbReference>
<dbReference type="CAZy" id="GT2">
    <property type="family name" value="Glycosyltransferase Family 2"/>
</dbReference>
<dbReference type="STRING" id="472759.Nhal_3622"/>
<keyword evidence="2" id="KW-0812">Transmembrane</keyword>
<accession>D5C257</accession>
<dbReference type="GO" id="GO:0016740">
    <property type="term" value="F:transferase activity"/>
    <property type="evidence" value="ECO:0007669"/>
    <property type="project" value="UniProtKB-KW"/>
</dbReference>
<dbReference type="CDD" id="cd04186">
    <property type="entry name" value="GT_2_like_c"/>
    <property type="match status" value="1"/>
</dbReference>
<organism evidence="4 5">
    <name type="scientific">Nitrosococcus halophilus (strain Nc4)</name>
    <dbReference type="NCBI Taxonomy" id="472759"/>
    <lineage>
        <taxon>Bacteria</taxon>
        <taxon>Pseudomonadati</taxon>
        <taxon>Pseudomonadota</taxon>
        <taxon>Gammaproteobacteria</taxon>
        <taxon>Chromatiales</taxon>
        <taxon>Chromatiaceae</taxon>
        <taxon>Nitrosococcus</taxon>
    </lineage>
</organism>
<feature type="domain" description="Glycosyltransferase 2-like" evidence="3">
    <location>
        <begin position="22"/>
        <end position="149"/>
    </location>
</feature>
<dbReference type="InterPro" id="IPR001173">
    <property type="entry name" value="Glyco_trans_2-like"/>
</dbReference>
<dbReference type="PANTHER" id="PTHR43179">
    <property type="entry name" value="RHAMNOSYLTRANSFERASE WBBL"/>
    <property type="match status" value="1"/>
</dbReference>
<feature type="transmembrane region" description="Helical" evidence="2">
    <location>
        <begin position="281"/>
        <end position="304"/>
    </location>
</feature>
<proteinExistence type="predicted"/>
<dbReference type="InterPro" id="IPR029044">
    <property type="entry name" value="Nucleotide-diphossugar_trans"/>
</dbReference>
<dbReference type="KEGG" id="nhl:Nhal_3622"/>
<evidence type="ECO:0000256" key="1">
    <source>
        <dbReference type="SAM" id="MobiDB-lite"/>
    </source>
</evidence>
<dbReference type="Pfam" id="PF00535">
    <property type="entry name" value="Glycos_transf_2"/>
    <property type="match status" value="1"/>
</dbReference>
<feature type="region of interest" description="Disordered" evidence="1">
    <location>
        <begin position="328"/>
        <end position="361"/>
    </location>
</feature>
<name>D5C257_NITHN</name>
<sequence length="361" mass="40849">MKNINGEHGNKPKGARQPPLVSVVMVNFNGGWLLTEAVRSVLQADIPLEVIVVDNGSQDSSLVCLRSVVGRDPRVRVIENGRNLGFARANNIAFRQVVGDYVLLLNPDCVIRPNTLSRILEEIASRPEVGMVGCLIRNPDGTEQAGCRRSVPTPWRSFVRVLHLNRFFPYHPKFRGFVLSCQALPRESVFLEAISGAFMLVRQEGLKQVGLLDESYFLHCEDLDWCMRFRQAGWKILFVPNVEVVHYKGTCSRQRPIQVLWHKHKGMVYFYQKFFRHQYPLPLMGLVISGVWGRFFVLAGLTLLRRFVLESKARVGLRMRNTFYLSASPPKLPTSPSGAACRVEPESSDTSEVTTKRVHSS</sequence>
<dbReference type="HOGENOM" id="CLU_023845_0_5_6"/>
<reference evidence="5" key="1">
    <citation type="submission" date="2010-04" db="EMBL/GenBank/DDBJ databases">
        <title>Complete genome sequence of Nitrosococcus halophilus Nc4, a salt-adapted, aerobic obligate ammonia-oxidizing sulfur purple bacterium.</title>
        <authorList>
            <consortium name="US DOE Joint Genome Institute"/>
            <person name="Campbell M.A."/>
            <person name="Malfatti S.A."/>
            <person name="Chain P.S.G."/>
            <person name="Heidelberg J.F."/>
            <person name="Ward B.B."/>
            <person name="Klotz M.G."/>
        </authorList>
    </citation>
    <scope>NUCLEOTIDE SEQUENCE [LARGE SCALE GENOMIC DNA]</scope>
    <source>
        <strain evidence="5">Nc4</strain>
    </source>
</reference>
<dbReference type="Gene3D" id="3.90.550.10">
    <property type="entry name" value="Spore Coat Polysaccharide Biosynthesis Protein SpsA, Chain A"/>
    <property type="match status" value="1"/>
</dbReference>
<keyword evidence="2" id="KW-1133">Transmembrane helix</keyword>
<keyword evidence="5" id="KW-1185">Reference proteome</keyword>
<dbReference type="AlphaFoldDB" id="D5C257"/>
<keyword evidence="2" id="KW-0472">Membrane</keyword>
<dbReference type="EMBL" id="CP001798">
    <property type="protein sequence ID" value="ADE16645.1"/>
    <property type="molecule type" value="Genomic_DNA"/>
</dbReference>
<dbReference type="SUPFAM" id="SSF53448">
    <property type="entry name" value="Nucleotide-diphospho-sugar transferases"/>
    <property type="match status" value="1"/>
</dbReference>
<gene>
    <name evidence="4" type="ordered locus">Nhal_3622</name>
</gene>
<keyword evidence="4" id="KW-0808">Transferase</keyword>
<dbReference type="RefSeq" id="WP_013034494.1">
    <property type="nucleotide sequence ID" value="NC_013960.1"/>
</dbReference>
<evidence type="ECO:0000256" key="2">
    <source>
        <dbReference type="SAM" id="Phobius"/>
    </source>
</evidence>
<dbReference type="Proteomes" id="UP000001844">
    <property type="component" value="Chromosome"/>
</dbReference>
<evidence type="ECO:0000313" key="4">
    <source>
        <dbReference type="EMBL" id="ADE16645.1"/>
    </source>
</evidence>
<dbReference type="PANTHER" id="PTHR43179:SF7">
    <property type="entry name" value="RHAMNOSYLTRANSFERASE WBBL"/>
    <property type="match status" value="1"/>
</dbReference>
<evidence type="ECO:0000259" key="3">
    <source>
        <dbReference type="Pfam" id="PF00535"/>
    </source>
</evidence>
<dbReference type="OrthoDB" id="9771846at2"/>
<evidence type="ECO:0000313" key="5">
    <source>
        <dbReference type="Proteomes" id="UP000001844"/>
    </source>
</evidence>